<evidence type="ECO:0000256" key="1">
    <source>
        <dbReference type="SAM" id="MobiDB-lite"/>
    </source>
</evidence>
<name>A0A1C5HRJ8_9ACTN</name>
<feature type="compositionally biased region" description="Low complexity" evidence="1">
    <location>
        <begin position="24"/>
        <end position="57"/>
    </location>
</feature>
<dbReference type="EMBL" id="LT607753">
    <property type="protein sequence ID" value="SCG48578.1"/>
    <property type="molecule type" value="Genomic_DNA"/>
</dbReference>
<feature type="region of interest" description="Disordered" evidence="1">
    <location>
        <begin position="24"/>
        <end position="58"/>
    </location>
</feature>
<protein>
    <recommendedName>
        <fullName evidence="5">Lipoprotein</fullName>
    </recommendedName>
</protein>
<dbReference type="RefSeq" id="WP_157744957.1">
    <property type="nucleotide sequence ID" value="NZ_LT607753.1"/>
</dbReference>
<dbReference type="AlphaFoldDB" id="A0A1C5HRJ8"/>
<organism evidence="3 4">
    <name type="scientific">Micromonospora coxensis</name>
    <dbReference type="NCBI Taxonomy" id="356852"/>
    <lineage>
        <taxon>Bacteria</taxon>
        <taxon>Bacillati</taxon>
        <taxon>Actinomycetota</taxon>
        <taxon>Actinomycetes</taxon>
        <taxon>Micromonosporales</taxon>
        <taxon>Micromonosporaceae</taxon>
        <taxon>Micromonospora</taxon>
    </lineage>
</organism>
<accession>A0A1C5HRJ8</accession>
<proteinExistence type="predicted"/>
<dbReference type="PROSITE" id="PS51257">
    <property type="entry name" value="PROKAR_LIPOPROTEIN"/>
    <property type="match status" value="1"/>
</dbReference>
<dbReference type="Proteomes" id="UP000198215">
    <property type="component" value="Chromosome I"/>
</dbReference>
<keyword evidence="2" id="KW-0732">Signal</keyword>
<keyword evidence="4" id="KW-1185">Reference proteome</keyword>
<gene>
    <name evidence="3" type="ORF">GA0070614_1674</name>
</gene>
<feature type="signal peptide" evidence="2">
    <location>
        <begin position="1"/>
        <end position="23"/>
    </location>
</feature>
<evidence type="ECO:0000313" key="4">
    <source>
        <dbReference type="Proteomes" id="UP000198215"/>
    </source>
</evidence>
<evidence type="ECO:0008006" key="5">
    <source>
        <dbReference type="Google" id="ProtNLM"/>
    </source>
</evidence>
<sequence>MNRARFLTIVLACASVVALSACGGEEPSPVTLPSPSATASATTGAPSESPSAAAADPAADKKLCASAKKIADDSRSAVVKAATSGADPTPALKQAYTDMAKGMAATAATGAAGSEVTAALTAFGTEAGKVATAADMTTAADSPAFQQAGTKANAACRKVGVDLNF</sequence>
<evidence type="ECO:0000256" key="2">
    <source>
        <dbReference type="SAM" id="SignalP"/>
    </source>
</evidence>
<dbReference type="OrthoDB" id="3405663at2"/>
<evidence type="ECO:0000313" key="3">
    <source>
        <dbReference type="EMBL" id="SCG48578.1"/>
    </source>
</evidence>
<reference evidence="4" key="1">
    <citation type="submission" date="2016-06" db="EMBL/GenBank/DDBJ databases">
        <authorList>
            <person name="Varghese N."/>
            <person name="Submissions Spin"/>
        </authorList>
    </citation>
    <scope>NUCLEOTIDE SEQUENCE [LARGE SCALE GENOMIC DNA]</scope>
    <source>
        <strain evidence="4">DSM 45161</strain>
    </source>
</reference>
<feature type="chain" id="PRO_5008718050" description="Lipoprotein" evidence="2">
    <location>
        <begin position="24"/>
        <end position="165"/>
    </location>
</feature>